<keyword evidence="3" id="KW-1185">Reference proteome</keyword>
<evidence type="ECO:0000259" key="1">
    <source>
        <dbReference type="SMART" id="SM01321"/>
    </source>
</evidence>
<dbReference type="Pfam" id="PF01797">
    <property type="entry name" value="Y1_Tnp"/>
    <property type="match status" value="1"/>
</dbReference>
<feature type="domain" description="Transposase IS200-like" evidence="1">
    <location>
        <begin position="41"/>
        <end position="160"/>
    </location>
</feature>
<dbReference type="GO" id="GO:0006313">
    <property type="term" value="P:DNA transposition"/>
    <property type="evidence" value="ECO:0007669"/>
    <property type="project" value="InterPro"/>
</dbReference>
<evidence type="ECO:0000313" key="2">
    <source>
        <dbReference type="EMBL" id="QEG36151.1"/>
    </source>
</evidence>
<proteinExistence type="predicted"/>
<protein>
    <submittedName>
        <fullName evidence="2">Transposase IS200 like protein</fullName>
    </submittedName>
</protein>
<dbReference type="InterPro" id="IPR036515">
    <property type="entry name" value="Transposase_17_sf"/>
</dbReference>
<dbReference type="Gene3D" id="3.30.70.1290">
    <property type="entry name" value="Transposase IS200-like"/>
    <property type="match status" value="1"/>
</dbReference>
<evidence type="ECO:0000313" key="3">
    <source>
        <dbReference type="Proteomes" id="UP000323917"/>
    </source>
</evidence>
<dbReference type="PANTHER" id="PTHR33360">
    <property type="entry name" value="TRANSPOSASE FOR INSERTION SEQUENCE ELEMENT IS200"/>
    <property type="match status" value="1"/>
</dbReference>
<accession>A0A5B9QPU2</accession>
<dbReference type="PANTHER" id="PTHR33360:SF2">
    <property type="entry name" value="TRANSPOSASE FOR INSERTION SEQUENCE ELEMENT IS200"/>
    <property type="match status" value="1"/>
</dbReference>
<dbReference type="GO" id="GO:0003677">
    <property type="term" value="F:DNA binding"/>
    <property type="evidence" value="ECO:0007669"/>
    <property type="project" value="InterPro"/>
</dbReference>
<dbReference type="EMBL" id="CP042913">
    <property type="protein sequence ID" value="QEG36151.1"/>
    <property type="molecule type" value="Genomic_DNA"/>
</dbReference>
<name>A0A5B9QPU2_9BACT</name>
<gene>
    <name evidence="2" type="ORF">Pr1d_34600</name>
</gene>
<dbReference type="GO" id="GO:0004803">
    <property type="term" value="F:transposase activity"/>
    <property type="evidence" value="ECO:0007669"/>
    <property type="project" value="InterPro"/>
</dbReference>
<sequence length="177" mass="19986">MTKSGYVLLSQRRVEDPRLQAKPLGSCIGGMENLCRSSASRCDINYHFVWGTKSCRSILTGTVGTRARDLVREICRTYDIEILQGAVSADHVHVLLNCPPKLSPSKIMRYMKGKTSRKLMMEFKHVQRQYGGCHLWGRGYFVASGGNVTDETIMEYIRQQEGTEPSDDDDNFQVTNS</sequence>
<dbReference type="InterPro" id="IPR002686">
    <property type="entry name" value="Transposase_17"/>
</dbReference>
<dbReference type="SUPFAM" id="SSF143422">
    <property type="entry name" value="Transposase IS200-like"/>
    <property type="match status" value="1"/>
</dbReference>
<reference evidence="2 3" key="1">
    <citation type="submission" date="2019-08" db="EMBL/GenBank/DDBJ databases">
        <title>Deep-cultivation of Planctomycetes and their phenomic and genomic characterization uncovers novel biology.</title>
        <authorList>
            <person name="Wiegand S."/>
            <person name="Jogler M."/>
            <person name="Boedeker C."/>
            <person name="Pinto D."/>
            <person name="Vollmers J."/>
            <person name="Rivas-Marin E."/>
            <person name="Kohn T."/>
            <person name="Peeters S.H."/>
            <person name="Heuer A."/>
            <person name="Rast P."/>
            <person name="Oberbeckmann S."/>
            <person name="Bunk B."/>
            <person name="Jeske O."/>
            <person name="Meyerdierks A."/>
            <person name="Storesund J.E."/>
            <person name="Kallscheuer N."/>
            <person name="Luecker S."/>
            <person name="Lage O.M."/>
            <person name="Pohl T."/>
            <person name="Merkel B.J."/>
            <person name="Hornburger P."/>
            <person name="Mueller R.-W."/>
            <person name="Bruemmer F."/>
            <person name="Labrenz M."/>
            <person name="Spormann A.M."/>
            <person name="Op den Camp H."/>
            <person name="Overmann J."/>
            <person name="Amann R."/>
            <person name="Jetten M.S.M."/>
            <person name="Mascher T."/>
            <person name="Medema M.H."/>
            <person name="Devos D.P."/>
            <person name="Kaster A.-K."/>
            <person name="Ovreas L."/>
            <person name="Rohde M."/>
            <person name="Galperin M.Y."/>
            <person name="Jogler C."/>
        </authorList>
    </citation>
    <scope>NUCLEOTIDE SEQUENCE [LARGE SCALE GENOMIC DNA]</scope>
    <source>
        <strain evidence="2 3">Pr1d</strain>
    </source>
</reference>
<dbReference type="KEGG" id="bgok:Pr1d_34600"/>
<organism evidence="2 3">
    <name type="scientific">Bythopirellula goksoeyrii</name>
    <dbReference type="NCBI Taxonomy" id="1400387"/>
    <lineage>
        <taxon>Bacteria</taxon>
        <taxon>Pseudomonadati</taxon>
        <taxon>Planctomycetota</taxon>
        <taxon>Planctomycetia</taxon>
        <taxon>Pirellulales</taxon>
        <taxon>Lacipirellulaceae</taxon>
        <taxon>Bythopirellula</taxon>
    </lineage>
</organism>
<dbReference type="AlphaFoldDB" id="A0A5B9QPU2"/>
<dbReference type="SMART" id="SM01321">
    <property type="entry name" value="Y1_Tnp"/>
    <property type="match status" value="1"/>
</dbReference>
<dbReference type="Proteomes" id="UP000323917">
    <property type="component" value="Chromosome"/>
</dbReference>
<dbReference type="NCBIfam" id="NF033573">
    <property type="entry name" value="transpos_IS200"/>
    <property type="match status" value="1"/>
</dbReference>